<comment type="caution">
    <text evidence="2">The sequence shown here is derived from an EMBL/GenBank/DDBJ whole genome shotgun (WGS) entry which is preliminary data.</text>
</comment>
<dbReference type="Proteomes" id="UP000629098">
    <property type="component" value="Unassembled WGS sequence"/>
</dbReference>
<dbReference type="AlphaFoldDB" id="A0A8J7C486"/>
<dbReference type="EMBL" id="JACXAE010000013">
    <property type="protein sequence ID" value="MBD2771119.1"/>
    <property type="molecule type" value="Genomic_DNA"/>
</dbReference>
<keyword evidence="3" id="KW-1185">Reference proteome</keyword>
<organism evidence="2 3">
    <name type="scientific">Iningainema tapete BLCC-T55</name>
    <dbReference type="NCBI Taxonomy" id="2748662"/>
    <lineage>
        <taxon>Bacteria</taxon>
        <taxon>Bacillati</taxon>
        <taxon>Cyanobacteriota</taxon>
        <taxon>Cyanophyceae</taxon>
        <taxon>Nostocales</taxon>
        <taxon>Scytonemataceae</taxon>
        <taxon>Iningainema tapete</taxon>
    </lineage>
</organism>
<reference evidence="2" key="1">
    <citation type="submission" date="2020-09" db="EMBL/GenBank/DDBJ databases">
        <title>Iningainema tapete sp. nov. (Scytonemataceae, Cyanobacteria) from greenhouses in central Florida (USA) produces two types of nodularin with biosynthetic potential for microcystin-LR and anabaenopeptins.</title>
        <authorList>
            <person name="Berthold D.E."/>
            <person name="Lefler F.W."/>
            <person name="Huang I.-S."/>
            <person name="Abdulla H."/>
            <person name="Zimba P.V."/>
            <person name="Laughinghouse H.D. IV."/>
        </authorList>
    </citation>
    <scope>NUCLEOTIDE SEQUENCE</scope>
    <source>
        <strain evidence="2">BLCCT55</strain>
    </source>
</reference>
<proteinExistence type="predicted"/>
<evidence type="ECO:0000313" key="2">
    <source>
        <dbReference type="EMBL" id="MBD2771119.1"/>
    </source>
</evidence>
<sequence length="117" mass="13055">MSQLESTVFFVDRCLGTKRIVEALRNAGITVEVHDDHFPKDAEDVNWLPEVGKKGWVVLTKDARIGKHASERIAVTSAKIKMFVLASQNLSADLMIEAFLIAIVSVQELVRIHLQSI</sequence>
<evidence type="ECO:0000313" key="3">
    <source>
        <dbReference type="Proteomes" id="UP000629098"/>
    </source>
</evidence>
<evidence type="ECO:0000259" key="1">
    <source>
        <dbReference type="Pfam" id="PF18478"/>
    </source>
</evidence>
<dbReference type="InterPro" id="IPR041375">
    <property type="entry name" value="VapC45_PIN-like"/>
</dbReference>
<accession>A0A8J7C486</accession>
<name>A0A8J7C486_9CYAN</name>
<feature type="domain" description="VapC45 PIN like" evidence="1">
    <location>
        <begin position="8"/>
        <end position="87"/>
    </location>
</feature>
<gene>
    <name evidence="2" type="ORF">ICL16_03020</name>
</gene>
<dbReference type="Pfam" id="PF18478">
    <property type="entry name" value="PIN_10"/>
    <property type="match status" value="1"/>
</dbReference>
<dbReference type="RefSeq" id="WP_190825412.1">
    <property type="nucleotide sequence ID" value="NZ_CAWPPI010000013.1"/>
</dbReference>
<protein>
    <recommendedName>
        <fullName evidence="1">VapC45 PIN like domain-containing protein</fullName>
    </recommendedName>
</protein>